<sequence>LITLMIGALMGLGLAAGGALVSAPVLADVTLNTSLTKTENAQGVRAHKLHIEWKDNGETILGGKVFALDGGVVVDPKAITDINVNVPSTLLPSGDPNPDTSPKFGVSGYALEADTPIVPSCQGSRTAILLVTDDIKAKLENFADNCLN</sequence>
<dbReference type="AlphaFoldDB" id="A0A0F8Z450"/>
<comment type="caution">
    <text evidence="1">The sequence shown here is derived from an EMBL/GenBank/DDBJ whole genome shotgun (WGS) entry which is preliminary data.</text>
</comment>
<evidence type="ECO:0000313" key="1">
    <source>
        <dbReference type="EMBL" id="KKK61194.1"/>
    </source>
</evidence>
<feature type="non-terminal residue" evidence="1">
    <location>
        <position position="1"/>
    </location>
</feature>
<proteinExistence type="predicted"/>
<protein>
    <submittedName>
        <fullName evidence="1">Uncharacterized protein</fullName>
    </submittedName>
</protein>
<reference evidence="1" key="1">
    <citation type="journal article" date="2015" name="Nature">
        <title>Complex archaea that bridge the gap between prokaryotes and eukaryotes.</title>
        <authorList>
            <person name="Spang A."/>
            <person name="Saw J.H."/>
            <person name="Jorgensen S.L."/>
            <person name="Zaremba-Niedzwiedzka K."/>
            <person name="Martijn J."/>
            <person name="Lind A.E."/>
            <person name="van Eijk R."/>
            <person name="Schleper C."/>
            <person name="Guy L."/>
            <person name="Ettema T.J."/>
        </authorList>
    </citation>
    <scope>NUCLEOTIDE SEQUENCE</scope>
</reference>
<organism evidence="1">
    <name type="scientific">marine sediment metagenome</name>
    <dbReference type="NCBI Taxonomy" id="412755"/>
    <lineage>
        <taxon>unclassified sequences</taxon>
        <taxon>metagenomes</taxon>
        <taxon>ecological metagenomes</taxon>
    </lineage>
</organism>
<gene>
    <name evidence="1" type="ORF">LCGC14_3016760</name>
</gene>
<dbReference type="EMBL" id="LAZR01062598">
    <property type="protein sequence ID" value="KKK61194.1"/>
    <property type="molecule type" value="Genomic_DNA"/>
</dbReference>
<name>A0A0F8Z450_9ZZZZ</name>
<accession>A0A0F8Z450</accession>